<evidence type="ECO:0000259" key="5">
    <source>
        <dbReference type="PROSITE" id="PS50931"/>
    </source>
</evidence>
<evidence type="ECO:0000313" key="7">
    <source>
        <dbReference type="Proteomes" id="UP000534870"/>
    </source>
</evidence>
<dbReference type="SUPFAM" id="SSF46785">
    <property type="entry name" value="Winged helix' DNA-binding domain"/>
    <property type="match status" value="1"/>
</dbReference>
<evidence type="ECO:0000256" key="1">
    <source>
        <dbReference type="ARBA" id="ARBA00009437"/>
    </source>
</evidence>
<dbReference type="InterPro" id="IPR036388">
    <property type="entry name" value="WH-like_DNA-bd_sf"/>
</dbReference>
<dbReference type="InterPro" id="IPR058163">
    <property type="entry name" value="LysR-type_TF_proteobact-type"/>
</dbReference>
<keyword evidence="4" id="KW-0804">Transcription</keyword>
<dbReference type="SUPFAM" id="SSF53850">
    <property type="entry name" value="Periplasmic binding protein-like II"/>
    <property type="match status" value="1"/>
</dbReference>
<keyword evidence="3" id="KW-0238">DNA-binding</keyword>
<reference evidence="6 7" key="1">
    <citation type="submission" date="2020-06" db="EMBL/GenBank/DDBJ databases">
        <title>Description of novel acetic acid bacteria.</title>
        <authorList>
            <person name="Sombolestani A."/>
        </authorList>
    </citation>
    <scope>NUCLEOTIDE SEQUENCE [LARGE SCALE GENOMIC DNA]</scope>
    <source>
        <strain evidence="6 7">LMG 31431</strain>
    </source>
</reference>
<comment type="similarity">
    <text evidence="1">Belongs to the LysR transcriptional regulatory family.</text>
</comment>
<dbReference type="Gene3D" id="3.40.190.290">
    <property type="match status" value="1"/>
</dbReference>
<dbReference type="EMBL" id="JABXXP010000002">
    <property type="protein sequence ID" value="NVN09625.1"/>
    <property type="molecule type" value="Genomic_DNA"/>
</dbReference>
<proteinExistence type="inferred from homology"/>
<organism evidence="6 7">
    <name type="scientific">Nguyenibacter vanlangensis</name>
    <dbReference type="NCBI Taxonomy" id="1216886"/>
    <lineage>
        <taxon>Bacteria</taxon>
        <taxon>Pseudomonadati</taxon>
        <taxon>Pseudomonadota</taxon>
        <taxon>Alphaproteobacteria</taxon>
        <taxon>Acetobacterales</taxon>
        <taxon>Acetobacteraceae</taxon>
        <taxon>Nguyenibacter</taxon>
    </lineage>
</organism>
<comment type="caution">
    <text evidence="6">The sequence shown here is derived from an EMBL/GenBank/DDBJ whole genome shotgun (WGS) entry which is preliminary data.</text>
</comment>
<dbReference type="InterPro" id="IPR036390">
    <property type="entry name" value="WH_DNA-bd_sf"/>
</dbReference>
<accession>A0A7Y7M3E9</accession>
<dbReference type="Proteomes" id="UP000534870">
    <property type="component" value="Unassembled WGS sequence"/>
</dbReference>
<dbReference type="AlphaFoldDB" id="A0A7Y7M3E9"/>
<feature type="domain" description="HTH lysR-type" evidence="5">
    <location>
        <begin position="1"/>
        <end position="59"/>
    </location>
</feature>
<evidence type="ECO:0000313" key="6">
    <source>
        <dbReference type="EMBL" id="NVN09625.1"/>
    </source>
</evidence>
<sequence length="304" mass="33407">MDRLDLIRIFSRVVEHGNFSATARELGVGQPAISKRVAALEAELGVELIRRSSRTFTVTESGRRFYEASVRLLEDYDDAASEAKKVQVYPSGLLRVLASPTFSRLYITPHLALFRDRYPDVSVDLITATPPTRMMEDGADVAIYGGELSDSSLVAKKIADATMVTVATPEYLVGHGTPCRPQDLETHSAIAVLEFGAVRNWVFANATARHVHQPRGFLRTNDAEQLRSAVLSHLGIANAPSWLFARELAAGTVQALLLDFNFSKPIFSLRPSGRRLAKKVEVFTGFISKILAEELTPANALIAR</sequence>
<evidence type="ECO:0000256" key="3">
    <source>
        <dbReference type="ARBA" id="ARBA00023125"/>
    </source>
</evidence>
<dbReference type="CDD" id="cd08422">
    <property type="entry name" value="PBP2_CrgA_like"/>
    <property type="match status" value="1"/>
</dbReference>
<evidence type="ECO:0000256" key="4">
    <source>
        <dbReference type="ARBA" id="ARBA00023163"/>
    </source>
</evidence>
<protein>
    <submittedName>
        <fullName evidence="6">LysR family transcriptional regulator</fullName>
    </submittedName>
</protein>
<dbReference type="Gene3D" id="1.10.10.10">
    <property type="entry name" value="Winged helix-like DNA-binding domain superfamily/Winged helix DNA-binding domain"/>
    <property type="match status" value="1"/>
</dbReference>
<dbReference type="GO" id="GO:0003677">
    <property type="term" value="F:DNA binding"/>
    <property type="evidence" value="ECO:0007669"/>
    <property type="project" value="UniProtKB-KW"/>
</dbReference>
<dbReference type="FunFam" id="1.10.10.10:FF:000001">
    <property type="entry name" value="LysR family transcriptional regulator"/>
    <property type="match status" value="1"/>
</dbReference>
<dbReference type="RefSeq" id="WP_176638426.1">
    <property type="nucleotide sequence ID" value="NZ_JABXXP010000002.1"/>
</dbReference>
<dbReference type="PANTHER" id="PTHR30537:SF5">
    <property type="entry name" value="HTH-TYPE TRANSCRIPTIONAL ACTIVATOR TTDR-RELATED"/>
    <property type="match status" value="1"/>
</dbReference>
<dbReference type="Pfam" id="PF03466">
    <property type="entry name" value="LysR_substrate"/>
    <property type="match status" value="1"/>
</dbReference>
<dbReference type="Pfam" id="PF00126">
    <property type="entry name" value="HTH_1"/>
    <property type="match status" value="1"/>
</dbReference>
<gene>
    <name evidence="6" type="ORF">HUK84_00395</name>
</gene>
<dbReference type="PRINTS" id="PR00039">
    <property type="entry name" value="HTHLYSR"/>
</dbReference>
<name>A0A7Y7M3E9_9PROT</name>
<evidence type="ECO:0000256" key="2">
    <source>
        <dbReference type="ARBA" id="ARBA00023015"/>
    </source>
</evidence>
<dbReference type="InterPro" id="IPR000847">
    <property type="entry name" value="LysR_HTH_N"/>
</dbReference>
<keyword evidence="2" id="KW-0805">Transcription regulation</keyword>
<dbReference type="GO" id="GO:0003700">
    <property type="term" value="F:DNA-binding transcription factor activity"/>
    <property type="evidence" value="ECO:0007669"/>
    <property type="project" value="InterPro"/>
</dbReference>
<dbReference type="PROSITE" id="PS50931">
    <property type="entry name" value="HTH_LYSR"/>
    <property type="match status" value="1"/>
</dbReference>
<dbReference type="InterPro" id="IPR005119">
    <property type="entry name" value="LysR_subst-bd"/>
</dbReference>
<dbReference type="PANTHER" id="PTHR30537">
    <property type="entry name" value="HTH-TYPE TRANSCRIPTIONAL REGULATOR"/>
    <property type="match status" value="1"/>
</dbReference>